<proteinExistence type="predicted"/>
<name>A0A5C2SPP5_9APHY</name>
<evidence type="ECO:0000313" key="2">
    <source>
        <dbReference type="EMBL" id="RPD65620.1"/>
    </source>
</evidence>
<feature type="compositionally biased region" description="Polar residues" evidence="1">
    <location>
        <begin position="1"/>
        <end position="11"/>
    </location>
</feature>
<feature type="region of interest" description="Disordered" evidence="1">
    <location>
        <begin position="1"/>
        <end position="117"/>
    </location>
</feature>
<dbReference type="EMBL" id="ML122252">
    <property type="protein sequence ID" value="RPD65620.1"/>
    <property type="molecule type" value="Genomic_DNA"/>
</dbReference>
<organism evidence="2 3">
    <name type="scientific">Lentinus tigrinus ALCF2SS1-6</name>
    <dbReference type="NCBI Taxonomy" id="1328759"/>
    <lineage>
        <taxon>Eukaryota</taxon>
        <taxon>Fungi</taxon>
        <taxon>Dikarya</taxon>
        <taxon>Basidiomycota</taxon>
        <taxon>Agaricomycotina</taxon>
        <taxon>Agaricomycetes</taxon>
        <taxon>Polyporales</taxon>
        <taxon>Polyporaceae</taxon>
        <taxon>Lentinus</taxon>
    </lineage>
</organism>
<sequence length="145" mass="15567">MFRPAQSQSTRASHRPTAKLPAQSQASHPSPKVTGDPRRQSTSDNPPPITISMPKTPRRQKLLIHIRLPPQPCHNPRAVYVGLGGSPRDDPSRTPPSPDPDIDNSGDNKASDSGLDGLNTGGPLSADISYISWVCLDCDMLVSTL</sequence>
<evidence type="ECO:0000313" key="3">
    <source>
        <dbReference type="Proteomes" id="UP000313359"/>
    </source>
</evidence>
<gene>
    <name evidence="2" type="ORF">L227DRAFT_607097</name>
</gene>
<keyword evidence="3" id="KW-1185">Reference proteome</keyword>
<protein>
    <submittedName>
        <fullName evidence="2">Uncharacterized protein</fullName>
    </submittedName>
</protein>
<accession>A0A5C2SPP5</accession>
<dbReference type="AlphaFoldDB" id="A0A5C2SPP5"/>
<evidence type="ECO:0000256" key="1">
    <source>
        <dbReference type="SAM" id="MobiDB-lite"/>
    </source>
</evidence>
<reference evidence="2" key="1">
    <citation type="journal article" date="2018" name="Genome Biol. Evol.">
        <title>Genomics and development of Lentinus tigrinus, a white-rot wood-decaying mushroom with dimorphic fruiting bodies.</title>
        <authorList>
            <person name="Wu B."/>
            <person name="Xu Z."/>
            <person name="Knudson A."/>
            <person name="Carlson A."/>
            <person name="Chen N."/>
            <person name="Kovaka S."/>
            <person name="LaButti K."/>
            <person name="Lipzen A."/>
            <person name="Pennachio C."/>
            <person name="Riley R."/>
            <person name="Schakwitz W."/>
            <person name="Umezawa K."/>
            <person name="Ohm R.A."/>
            <person name="Grigoriev I.V."/>
            <person name="Nagy L.G."/>
            <person name="Gibbons J."/>
            <person name="Hibbett D."/>
        </authorList>
    </citation>
    <scope>NUCLEOTIDE SEQUENCE [LARGE SCALE GENOMIC DNA]</scope>
    <source>
        <strain evidence="2">ALCF2SS1-6</strain>
    </source>
</reference>
<dbReference type="Proteomes" id="UP000313359">
    <property type="component" value="Unassembled WGS sequence"/>
</dbReference>